<dbReference type="PROSITE" id="PS50256">
    <property type="entry name" value="PIR_REPEAT_2"/>
    <property type="match status" value="2"/>
</dbReference>
<dbReference type="InterPro" id="IPR051153">
    <property type="entry name" value="Yeast_CWMannoprotein_PIR"/>
</dbReference>
<feature type="compositionally biased region" description="Polar residues" evidence="3">
    <location>
        <begin position="149"/>
        <end position="235"/>
    </location>
</feature>
<feature type="domain" description="Cell wall mannoprotein PIR1-like C-terminal" evidence="5">
    <location>
        <begin position="68"/>
        <end position="141"/>
    </location>
</feature>
<dbReference type="GO" id="GO:0005199">
    <property type="term" value="F:structural constituent of cell wall"/>
    <property type="evidence" value="ECO:0007669"/>
    <property type="project" value="InterPro"/>
</dbReference>
<evidence type="ECO:0000256" key="4">
    <source>
        <dbReference type="SAM" id="SignalP"/>
    </source>
</evidence>
<keyword evidence="1 4" id="KW-0732">Signal</keyword>
<accession>A0A6G1JGB7</accession>
<dbReference type="EMBL" id="MU005572">
    <property type="protein sequence ID" value="KAF2689607.1"/>
    <property type="molecule type" value="Genomic_DNA"/>
</dbReference>
<dbReference type="PANTHER" id="PTHR47254">
    <property type="entry name" value="CELL WALL MANNOPROTEIN CIS3-RELATED"/>
    <property type="match status" value="1"/>
</dbReference>
<evidence type="ECO:0000256" key="2">
    <source>
        <dbReference type="ARBA" id="ARBA00022737"/>
    </source>
</evidence>
<keyword evidence="7" id="KW-1185">Reference proteome</keyword>
<dbReference type="Pfam" id="PF00399">
    <property type="entry name" value="PIR"/>
    <property type="match status" value="9"/>
</dbReference>
<sequence>MKSFVALALAASALATPMPIPQSGAPDGCSDSKDGSFQISVVNVTSSAKRSVEKRQLSGTLTVTLQDGILKDQAGRTGSIVANHQWQFDNPVQEDAISTSGFSICSNGSLAHGGSAVWHQCYSGGFYNIYDETIGDQCNSIYLIASDSSSGPVTQVPPVTQISDGQPQATTGAPVVSQITDGQPQAPTSGAPVSQISDGQPQAPTGVPVSQISDGQPQAPTGVPVSQISDGQPQAPTGVPVSQIPDGQPQAPTGPVITQISDGQPQVPTEAPAPVITQISDGQPQAPVATGNVTQISDGQPQAPVATATSNLTGNATSPSVPEFTGAAATQYAGLGAFAAAVFGLVALL</sequence>
<evidence type="ECO:0000313" key="6">
    <source>
        <dbReference type="EMBL" id="KAF2689607.1"/>
    </source>
</evidence>
<gene>
    <name evidence="6" type="ORF">K458DRAFT_439871</name>
</gene>
<proteinExistence type="predicted"/>
<name>A0A6G1JGB7_9PLEO</name>
<dbReference type="PANTHER" id="PTHR47254:SF2">
    <property type="entry name" value="COVALENTLY-LINKED CELL WALL PROTEIN"/>
    <property type="match status" value="1"/>
</dbReference>
<feature type="signal peptide" evidence="4">
    <location>
        <begin position="1"/>
        <end position="15"/>
    </location>
</feature>
<dbReference type="OrthoDB" id="5415592at2759"/>
<protein>
    <recommendedName>
        <fullName evidence="5">Cell wall mannoprotein PIR1-like C-terminal domain-containing protein</fullName>
    </recommendedName>
</protein>
<dbReference type="InterPro" id="IPR000420">
    <property type="entry name" value="Yeast_PIR_rpt"/>
</dbReference>
<keyword evidence="2" id="KW-0677">Repeat</keyword>
<evidence type="ECO:0000256" key="3">
    <source>
        <dbReference type="SAM" id="MobiDB-lite"/>
    </source>
</evidence>
<evidence type="ECO:0000256" key="1">
    <source>
        <dbReference type="ARBA" id="ARBA00022729"/>
    </source>
</evidence>
<dbReference type="Proteomes" id="UP000799291">
    <property type="component" value="Unassembled WGS sequence"/>
</dbReference>
<feature type="chain" id="PRO_5026352057" description="Cell wall mannoprotein PIR1-like C-terminal domain-containing protein" evidence="4">
    <location>
        <begin position="16"/>
        <end position="349"/>
    </location>
</feature>
<reference evidence="6" key="1">
    <citation type="journal article" date="2020" name="Stud. Mycol.">
        <title>101 Dothideomycetes genomes: a test case for predicting lifestyles and emergence of pathogens.</title>
        <authorList>
            <person name="Haridas S."/>
            <person name="Albert R."/>
            <person name="Binder M."/>
            <person name="Bloem J."/>
            <person name="Labutti K."/>
            <person name="Salamov A."/>
            <person name="Andreopoulos B."/>
            <person name="Baker S."/>
            <person name="Barry K."/>
            <person name="Bills G."/>
            <person name="Bluhm B."/>
            <person name="Cannon C."/>
            <person name="Castanera R."/>
            <person name="Culley D."/>
            <person name="Daum C."/>
            <person name="Ezra D."/>
            <person name="Gonzalez J."/>
            <person name="Henrissat B."/>
            <person name="Kuo A."/>
            <person name="Liang C."/>
            <person name="Lipzen A."/>
            <person name="Lutzoni F."/>
            <person name="Magnuson J."/>
            <person name="Mondo S."/>
            <person name="Nolan M."/>
            <person name="Ohm R."/>
            <person name="Pangilinan J."/>
            <person name="Park H.-J."/>
            <person name="Ramirez L."/>
            <person name="Alfaro M."/>
            <person name="Sun H."/>
            <person name="Tritt A."/>
            <person name="Yoshinaga Y."/>
            <person name="Zwiers L.-H."/>
            <person name="Turgeon B."/>
            <person name="Goodwin S."/>
            <person name="Spatafora J."/>
            <person name="Crous P."/>
            <person name="Grigoriev I."/>
        </authorList>
    </citation>
    <scope>NUCLEOTIDE SEQUENCE</scope>
    <source>
        <strain evidence="6">CBS 122367</strain>
    </source>
</reference>
<evidence type="ECO:0000313" key="7">
    <source>
        <dbReference type="Proteomes" id="UP000799291"/>
    </source>
</evidence>
<dbReference type="GO" id="GO:0031505">
    <property type="term" value="P:fungal-type cell wall organization"/>
    <property type="evidence" value="ECO:0007669"/>
    <property type="project" value="TreeGrafter"/>
</dbReference>
<dbReference type="Pfam" id="PF22799">
    <property type="entry name" value="PIR1-like_C"/>
    <property type="match status" value="1"/>
</dbReference>
<dbReference type="InterPro" id="IPR054508">
    <property type="entry name" value="PIR1-like_C"/>
</dbReference>
<dbReference type="GO" id="GO:0009277">
    <property type="term" value="C:fungal-type cell wall"/>
    <property type="evidence" value="ECO:0007669"/>
    <property type="project" value="TreeGrafter"/>
</dbReference>
<evidence type="ECO:0000259" key="5">
    <source>
        <dbReference type="Pfam" id="PF22799"/>
    </source>
</evidence>
<feature type="region of interest" description="Disordered" evidence="3">
    <location>
        <begin position="149"/>
        <end position="255"/>
    </location>
</feature>
<dbReference type="AlphaFoldDB" id="A0A6G1JGB7"/>
<organism evidence="6 7">
    <name type="scientific">Lentithecium fluviatile CBS 122367</name>
    <dbReference type="NCBI Taxonomy" id="1168545"/>
    <lineage>
        <taxon>Eukaryota</taxon>
        <taxon>Fungi</taxon>
        <taxon>Dikarya</taxon>
        <taxon>Ascomycota</taxon>
        <taxon>Pezizomycotina</taxon>
        <taxon>Dothideomycetes</taxon>
        <taxon>Pleosporomycetidae</taxon>
        <taxon>Pleosporales</taxon>
        <taxon>Massarineae</taxon>
        <taxon>Lentitheciaceae</taxon>
        <taxon>Lentithecium</taxon>
    </lineage>
</organism>